<feature type="region of interest" description="Disordered" evidence="1">
    <location>
        <begin position="75"/>
        <end position="100"/>
    </location>
</feature>
<dbReference type="SUPFAM" id="SSF103032">
    <property type="entry name" value="Hypothetical protein YwqG"/>
    <property type="match status" value="1"/>
</dbReference>
<dbReference type="Pfam" id="PF09234">
    <property type="entry name" value="DUF1963"/>
    <property type="match status" value="1"/>
</dbReference>
<keyword evidence="2" id="KW-1133">Transmembrane helix</keyword>
<dbReference type="InterPro" id="IPR015315">
    <property type="entry name" value="DUF1963"/>
</dbReference>
<evidence type="ECO:0000256" key="1">
    <source>
        <dbReference type="SAM" id="MobiDB-lite"/>
    </source>
</evidence>
<name>A0A2W5L355_SPHMC</name>
<dbReference type="EMBL" id="QFPJ01000005">
    <property type="protein sequence ID" value="PZQ23781.1"/>
    <property type="molecule type" value="Genomic_DNA"/>
</dbReference>
<reference evidence="3 4" key="1">
    <citation type="submission" date="2017-08" db="EMBL/GenBank/DDBJ databases">
        <title>Infants hospitalized years apart are colonized by the same room-sourced microbial strains.</title>
        <authorList>
            <person name="Brooks B."/>
            <person name="Olm M.R."/>
            <person name="Firek B.A."/>
            <person name="Baker R."/>
            <person name="Thomas B.C."/>
            <person name="Morowitz M.J."/>
            <person name="Banfield J.F."/>
        </authorList>
    </citation>
    <scope>NUCLEOTIDE SEQUENCE [LARGE SCALE GENOMIC DNA]</scope>
    <source>
        <strain evidence="3">S2_005_003_R2_47</strain>
    </source>
</reference>
<proteinExistence type="predicted"/>
<evidence type="ECO:0000313" key="4">
    <source>
        <dbReference type="Proteomes" id="UP000248597"/>
    </source>
</evidence>
<organism evidence="3 4">
    <name type="scientific">Sphingopyxis macrogoltabida</name>
    <name type="common">Sphingomonas macrogoltabidus</name>
    <dbReference type="NCBI Taxonomy" id="33050"/>
    <lineage>
        <taxon>Bacteria</taxon>
        <taxon>Pseudomonadati</taxon>
        <taxon>Pseudomonadota</taxon>
        <taxon>Alphaproteobacteria</taxon>
        <taxon>Sphingomonadales</taxon>
        <taxon>Sphingomonadaceae</taxon>
        <taxon>Sphingopyxis</taxon>
    </lineage>
</organism>
<protein>
    <recommendedName>
        <fullName evidence="5">DUF1963 domain-containing protein</fullName>
    </recommendedName>
</protein>
<comment type="caution">
    <text evidence="3">The sequence shown here is derived from an EMBL/GenBank/DDBJ whole genome shotgun (WGS) entry which is preliminary data.</text>
</comment>
<sequence length="533" mass="56842">MGDVERAALIFAGFTLAFVLLALLVWRRRRPATAGAPAVTRYQSEKAPRFARKAAREETPVDIAPARLARISGRTMAEAPDEPAAAEAPAETPGTLDDDAIPADPAALEARLDAMASDVTERAHGLEPSDSDVADIRPADTGAPPRGVRLVPRIPPRDAILAHSWIGGRPRLPAAMDWPRVDGVHGDFIAQVACTDLPRDLWDGLGPRSGWIAIFAHPDSGAPLALHLTEDGPQRDAPRPVGPAWFAPSGARRIGELAHLTVRAFPQWVVDVVETDGGDTDGGDEASPVDDLHAAGYDIADPAFHPFDWDSMTALADVLENRLARLPVNPSPPADASDELAEAIAGAAAINADARERAAEIIAIIRDSAAEAGGFTPADATAVLAALHAIRWTAVLTEADPETGEDRVEMLTLPLTRHHPDADLWVHDYQTILFDRAKHAWCANPDALSAPARGLYEPLWQAMAAHEAATMGGRPAHPVAGYDEDLELILLRLPSSGLMSRFAGDGGDILLTMRKADLAAGDFSRLRARIADR</sequence>
<gene>
    <name evidence="3" type="ORF">DI569_03445</name>
</gene>
<dbReference type="AlphaFoldDB" id="A0A2W5L355"/>
<dbReference type="InterPro" id="IPR035948">
    <property type="entry name" value="YwqG-like_sf"/>
</dbReference>
<keyword evidence="2" id="KW-0472">Membrane</keyword>
<feature type="transmembrane region" description="Helical" evidence="2">
    <location>
        <begin position="6"/>
        <end position="26"/>
    </location>
</feature>
<evidence type="ECO:0000313" key="3">
    <source>
        <dbReference type="EMBL" id="PZQ23781.1"/>
    </source>
</evidence>
<evidence type="ECO:0000256" key="2">
    <source>
        <dbReference type="SAM" id="Phobius"/>
    </source>
</evidence>
<feature type="region of interest" description="Disordered" evidence="1">
    <location>
        <begin position="120"/>
        <end position="151"/>
    </location>
</feature>
<feature type="compositionally biased region" description="Low complexity" evidence="1">
    <location>
        <begin position="82"/>
        <end position="93"/>
    </location>
</feature>
<dbReference type="Gene3D" id="2.30.320.10">
    <property type="entry name" value="YwqG-like"/>
    <property type="match status" value="1"/>
</dbReference>
<dbReference type="Proteomes" id="UP000248597">
    <property type="component" value="Unassembled WGS sequence"/>
</dbReference>
<evidence type="ECO:0008006" key="5">
    <source>
        <dbReference type="Google" id="ProtNLM"/>
    </source>
</evidence>
<accession>A0A2W5L355</accession>
<keyword evidence="2" id="KW-0812">Transmembrane</keyword>